<evidence type="ECO:0000313" key="4">
    <source>
        <dbReference type="Proteomes" id="UP001231189"/>
    </source>
</evidence>
<dbReference type="InterPro" id="IPR036397">
    <property type="entry name" value="RNaseH_sf"/>
</dbReference>
<dbReference type="AlphaFoldDB" id="A0AAD8SWB5"/>
<gene>
    <name evidence="3" type="ORF">QYE76_053126</name>
</gene>
<keyword evidence="4" id="KW-1185">Reference proteome</keyword>
<feature type="region of interest" description="Disordered" evidence="1">
    <location>
        <begin position="280"/>
        <end position="371"/>
    </location>
</feature>
<dbReference type="PANTHER" id="PTHR35046">
    <property type="entry name" value="ZINC KNUCKLE (CCHC-TYPE) FAMILY PROTEIN"/>
    <property type="match status" value="1"/>
</dbReference>
<proteinExistence type="predicted"/>
<organism evidence="3 4">
    <name type="scientific">Lolium multiflorum</name>
    <name type="common">Italian ryegrass</name>
    <name type="synonym">Lolium perenne subsp. multiflorum</name>
    <dbReference type="NCBI Taxonomy" id="4521"/>
    <lineage>
        <taxon>Eukaryota</taxon>
        <taxon>Viridiplantae</taxon>
        <taxon>Streptophyta</taxon>
        <taxon>Embryophyta</taxon>
        <taxon>Tracheophyta</taxon>
        <taxon>Spermatophyta</taxon>
        <taxon>Magnoliopsida</taxon>
        <taxon>Liliopsida</taxon>
        <taxon>Poales</taxon>
        <taxon>Poaceae</taxon>
        <taxon>BOP clade</taxon>
        <taxon>Pooideae</taxon>
        <taxon>Poodae</taxon>
        <taxon>Poeae</taxon>
        <taxon>Poeae Chloroplast Group 2 (Poeae type)</taxon>
        <taxon>Loliodinae</taxon>
        <taxon>Loliinae</taxon>
        <taxon>Lolium</taxon>
    </lineage>
</organism>
<dbReference type="Gene3D" id="3.30.420.10">
    <property type="entry name" value="Ribonuclease H-like superfamily/Ribonuclease H"/>
    <property type="match status" value="1"/>
</dbReference>
<dbReference type="Proteomes" id="UP001231189">
    <property type="component" value="Unassembled WGS sequence"/>
</dbReference>
<comment type="caution">
    <text evidence="3">The sequence shown here is derived from an EMBL/GenBank/DDBJ whole genome shotgun (WGS) entry which is preliminary data.</text>
</comment>
<sequence length="422" mass="47936">MIKKNLKEWEDCLPHVEFSYNRAVHSTTELCPFEVVYGFKPITPLDLLPLPIHERVNMEASKRADFVQKIHVKTKELIEKKGKSNAARMNKKCKEMLFEPGDMVWVHFRKDRFPKLRKSKLLPRGAGPYKVLAKINDNAYSIDLPLDEFGVSNSFNVADLTPYDGEDLGASRSTPFEGGDDEDIPATRPLPPSLQDEDDAVKLKSNEVRIGPMTRARAKLLKQQVNLFLCDTLIDENFILPKSYYLCMIRYEEEASITRGGEEQLDKKLDVKLDMELDMKTSHGRAREEREECERRRWSSAGASRSNRPCQATRSHPARPAPTPDPSGPNRTPRLCQPGNYPEARMPRRLPPGGPVETGWPGSSSSSTKQTRLSLLMSSNVSDLVAMWKITLMMPLIHVQELFSSVHWFSIMTVWVLQGISL</sequence>
<dbReference type="EMBL" id="JAUUTY010000003">
    <property type="protein sequence ID" value="KAK1664967.1"/>
    <property type="molecule type" value="Genomic_DNA"/>
</dbReference>
<protein>
    <recommendedName>
        <fullName evidence="2">Tf2-1-like SH3-like domain-containing protein</fullName>
    </recommendedName>
</protein>
<evidence type="ECO:0000313" key="3">
    <source>
        <dbReference type="EMBL" id="KAK1664967.1"/>
    </source>
</evidence>
<accession>A0AAD8SWB5</accession>
<evidence type="ECO:0000259" key="2">
    <source>
        <dbReference type="Pfam" id="PF24626"/>
    </source>
</evidence>
<feature type="compositionally biased region" description="Low complexity" evidence="1">
    <location>
        <begin position="299"/>
        <end position="308"/>
    </location>
</feature>
<evidence type="ECO:0000256" key="1">
    <source>
        <dbReference type="SAM" id="MobiDB-lite"/>
    </source>
</evidence>
<name>A0AAD8SWB5_LOLMU</name>
<feature type="region of interest" description="Disordered" evidence="1">
    <location>
        <begin position="166"/>
        <end position="196"/>
    </location>
</feature>
<feature type="domain" description="Tf2-1-like SH3-like" evidence="2">
    <location>
        <begin position="101"/>
        <end position="163"/>
    </location>
</feature>
<reference evidence="3" key="1">
    <citation type="submission" date="2023-07" db="EMBL/GenBank/DDBJ databases">
        <title>A chromosome-level genome assembly of Lolium multiflorum.</title>
        <authorList>
            <person name="Chen Y."/>
            <person name="Copetti D."/>
            <person name="Kolliker R."/>
            <person name="Studer B."/>
        </authorList>
    </citation>
    <scope>NUCLEOTIDE SEQUENCE</scope>
    <source>
        <strain evidence="3">02402/16</strain>
        <tissue evidence="3">Leaf</tissue>
    </source>
</reference>
<dbReference type="InterPro" id="IPR056924">
    <property type="entry name" value="SH3_Tf2-1"/>
</dbReference>
<feature type="compositionally biased region" description="Basic and acidic residues" evidence="1">
    <location>
        <begin position="280"/>
        <end position="297"/>
    </location>
</feature>
<dbReference type="Pfam" id="PF24626">
    <property type="entry name" value="SH3_Tf2-1"/>
    <property type="match status" value="1"/>
</dbReference>
<dbReference type="GO" id="GO:0003676">
    <property type="term" value="F:nucleic acid binding"/>
    <property type="evidence" value="ECO:0007669"/>
    <property type="project" value="InterPro"/>
</dbReference>
<dbReference type="PANTHER" id="PTHR35046:SF9">
    <property type="entry name" value="RNA-DIRECTED DNA POLYMERASE"/>
    <property type="match status" value="1"/>
</dbReference>